<feature type="domain" description="GGDEF" evidence="5">
    <location>
        <begin position="102"/>
        <end position="231"/>
    </location>
</feature>
<comment type="cofactor">
    <cofactor evidence="1">
        <name>Mg(2+)</name>
        <dbReference type="ChEBI" id="CHEBI:18420"/>
    </cofactor>
</comment>
<dbReference type="SUPFAM" id="SSF55073">
    <property type="entry name" value="Nucleotide cyclase"/>
    <property type="match status" value="1"/>
</dbReference>
<comment type="catalytic activity">
    <reaction evidence="3">
        <text>2 GTP = 3',3'-c-di-GMP + 2 diphosphate</text>
        <dbReference type="Rhea" id="RHEA:24898"/>
        <dbReference type="ChEBI" id="CHEBI:33019"/>
        <dbReference type="ChEBI" id="CHEBI:37565"/>
        <dbReference type="ChEBI" id="CHEBI:58805"/>
        <dbReference type="EC" id="2.7.7.65"/>
    </reaction>
</comment>
<dbReference type="FunFam" id="3.30.70.270:FF:000001">
    <property type="entry name" value="Diguanylate cyclase domain protein"/>
    <property type="match status" value="1"/>
</dbReference>
<dbReference type="PROSITE" id="PS50887">
    <property type="entry name" value="GGDEF"/>
    <property type="match status" value="1"/>
</dbReference>
<evidence type="ECO:0000313" key="6">
    <source>
        <dbReference type="EMBL" id="RDH83068.1"/>
    </source>
</evidence>
<keyword evidence="4" id="KW-1133">Transmembrane helix</keyword>
<sequence>MLSSEDKKHLRLFIIYILISVVSFTLLTIIHSWITFSEIHIVNFVIPTFASTVVGFVFARNKILQSKLIKLAITDKLTGASNRLYFDRRLRQEIDRAKRYKQHFSIIYLDIDYFKRVNDRHGHGIGDEALKDFSLIASNINRDSDVFARFGGEEFIILASMTDKKSAYSLYLRIKEAIEKHEFKQVKNITFSAGITEFDLTKDNADRILERADKALYEAKEKGRNQAIIAE</sequence>
<feature type="transmembrane region" description="Helical" evidence="4">
    <location>
        <begin position="12"/>
        <end position="34"/>
    </location>
</feature>
<dbReference type="Pfam" id="PF00990">
    <property type="entry name" value="GGDEF"/>
    <property type="match status" value="1"/>
</dbReference>
<evidence type="ECO:0000256" key="3">
    <source>
        <dbReference type="ARBA" id="ARBA00034247"/>
    </source>
</evidence>
<evidence type="ECO:0000259" key="5">
    <source>
        <dbReference type="PROSITE" id="PS50887"/>
    </source>
</evidence>
<dbReference type="InterPro" id="IPR000160">
    <property type="entry name" value="GGDEF_dom"/>
</dbReference>
<keyword evidence="4" id="KW-0812">Transmembrane</keyword>
<gene>
    <name evidence="6" type="ORF">DIZ80_12475</name>
</gene>
<organism evidence="6 7">
    <name type="scientific">endosymbiont of Galathealinum brachiosum</name>
    <dbReference type="NCBI Taxonomy" id="2200906"/>
    <lineage>
        <taxon>Bacteria</taxon>
        <taxon>Pseudomonadati</taxon>
        <taxon>Pseudomonadota</taxon>
        <taxon>Gammaproteobacteria</taxon>
        <taxon>sulfur-oxidizing symbionts</taxon>
    </lineage>
</organism>
<dbReference type="InterPro" id="IPR050469">
    <property type="entry name" value="Diguanylate_Cyclase"/>
</dbReference>
<dbReference type="Gene3D" id="3.30.70.270">
    <property type="match status" value="1"/>
</dbReference>
<name>A0A370DDT7_9GAMM</name>
<evidence type="ECO:0000256" key="4">
    <source>
        <dbReference type="SAM" id="Phobius"/>
    </source>
</evidence>
<evidence type="ECO:0000256" key="1">
    <source>
        <dbReference type="ARBA" id="ARBA00001946"/>
    </source>
</evidence>
<dbReference type="Proteomes" id="UP000254266">
    <property type="component" value="Unassembled WGS sequence"/>
</dbReference>
<dbReference type="SMART" id="SM00267">
    <property type="entry name" value="GGDEF"/>
    <property type="match status" value="1"/>
</dbReference>
<proteinExistence type="predicted"/>
<dbReference type="AlphaFoldDB" id="A0A370DDT7"/>
<evidence type="ECO:0000256" key="2">
    <source>
        <dbReference type="ARBA" id="ARBA00012528"/>
    </source>
</evidence>
<dbReference type="PANTHER" id="PTHR45138">
    <property type="entry name" value="REGULATORY COMPONENTS OF SENSORY TRANSDUCTION SYSTEM"/>
    <property type="match status" value="1"/>
</dbReference>
<keyword evidence="7" id="KW-1185">Reference proteome</keyword>
<dbReference type="PANTHER" id="PTHR45138:SF9">
    <property type="entry name" value="DIGUANYLATE CYCLASE DGCM-RELATED"/>
    <property type="match status" value="1"/>
</dbReference>
<dbReference type="CDD" id="cd01949">
    <property type="entry name" value="GGDEF"/>
    <property type="match status" value="1"/>
</dbReference>
<protein>
    <recommendedName>
        <fullName evidence="2">diguanylate cyclase</fullName>
        <ecNumber evidence="2">2.7.7.65</ecNumber>
    </recommendedName>
</protein>
<dbReference type="InterPro" id="IPR043128">
    <property type="entry name" value="Rev_trsase/Diguanyl_cyclase"/>
</dbReference>
<dbReference type="EC" id="2.7.7.65" evidence="2"/>
<reference evidence="6 7" key="1">
    <citation type="journal article" date="2018" name="ISME J.">
        <title>Endosymbiont genomes yield clues of tubeworm success.</title>
        <authorList>
            <person name="Li Y."/>
            <person name="Liles M.R."/>
            <person name="Halanych K.M."/>
        </authorList>
    </citation>
    <scope>NUCLEOTIDE SEQUENCE [LARGE SCALE GENOMIC DNA]</scope>
    <source>
        <strain evidence="6">A1464</strain>
    </source>
</reference>
<dbReference type="InterPro" id="IPR029787">
    <property type="entry name" value="Nucleotide_cyclase"/>
</dbReference>
<dbReference type="EMBL" id="QFXC01000011">
    <property type="protein sequence ID" value="RDH83068.1"/>
    <property type="molecule type" value="Genomic_DNA"/>
</dbReference>
<feature type="transmembrane region" description="Helical" evidence="4">
    <location>
        <begin position="40"/>
        <end position="59"/>
    </location>
</feature>
<dbReference type="GO" id="GO:0052621">
    <property type="term" value="F:diguanylate cyclase activity"/>
    <property type="evidence" value="ECO:0007669"/>
    <property type="project" value="UniProtKB-EC"/>
</dbReference>
<evidence type="ECO:0000313" key="7">
    <source>
        <dbReference type="Proteomes" id="UP000254266"/>
    </source>
</evidence>
<dbReference type="NCBIfam" id="TIGR00254">
    <property type="entry name" value="GGDEF"/>
    <property type="match status" value="1"/>
</dbReference>
<comment type="caution">
    <text evidence="6">The sequence shown here is derived from an EMBL/GenBank/DDBJ whole genome shotgun (WGS) entry which is preliminary data.</text>
</comment>
<accession>A0A370DDT7</accession>
<keyword evidence="4" id="KW-0472">Membrane</keyword>